<dbReference type="CDD" id="cd07958">
    <property type="entry name" value="Anticodon_Ia_Leu_BEm"/>
    <property type="match status" value="1"/>
</dbReference>
<keyword evidence="5 9" id="KW-0067">ATP-binding</keyword>
<keyword evidence="4 9" id="KW-0547">Nucleotide-binding</keyword>
<feature type="domain" description="Leucyl-tRNA synthetase editing" evidence="14">
    <location>
        <begin position="223"/>
        <end position="412"/>
    </location>
</feature>
<dbReference type="InterPro" id="IPR001412">
    <property type="entry name" value="aa-tRNA-synth_I_CS"/>
</dbReference>
<dbReference type="InterPro" id="IPR015413">
    <property type="entry name" value="Methionyl/Leucyl_tRNA_Synth"/>
</dbReference>
<accession>A0ABU4WDS2</accession>
<dbReference type="InterPro" id="IPR009080">
    <property type="entry name" value="tRNAsynth_Ia_anticodon-bd"/>
</dbReference>
<evidence type="ECO:0000256" key="8">
    <source>
        <dbReference type="ARBA" id="ARBA00047469"/>
    </source>
</evidence>
<evidence type="ECO:0000256" key="4">
    <source>
        <dbReference type="ARBA" id="ARBA00022741"/>
    </source>
</evidence>
<dbReference type="EC" id="6.1.1.4" evidence="9"/>
<feature type="binding site" evidence="9">
    <location>
        <position position="624"/>
    </location>
    <ligand>
        <name>ATP</name>
        <dbReference type="ChEBI" id="CHEBI:30616"/>
    </ligand>
</feature>
<dbReference type="InterPro" id="IPR013155">
    <property type="entry name" value="M/V/L/I-tRNA-synth_anticd-bd"/>
</dbReference>
<dbReference type="NCBIfam" id="TIGR00396">
    <property type="entry name" value="leuS_bact"/>
    <property type="match status" value="1"/>
</dbReference>
<dbReference type="HAMAP" id="MF_00049_B">
    <property type="entry name" value="Leu_tRNA_synth_B"/>
    <property type="match status" value="1"/>
</dbReference>
<dbReference type="Proteomes" id="UP001279681">
    <property type="component" value="Unassembled WGS sequence"/>
</dbReference>
<dbReference type="SUPFAM" id="SSF52374">
    <property type="entry name" value="Nucleotidylyl transferase"/>
    <property type="match status" value="1"/>
</dbReference>
<dbReference type="Gene3D" id="3.10.20.590">
    <property type="match status" value="1"/>
</dbReference>
<feature type="domain" description="Aminoacyl-tRNA synthetase class Ia" evidence="11">
    <location>
        <begin position="426"/>
        <end position="581"/>
    </location>
</feature>
<dbReference type="Pfam" id="PF08264">
    <property type="entry name" value="Anticodon_1"/>
    <property type="match status" value="1"/>
</dbReference>
<evidence type="ECO:0000259" key="13">
    <source>
        <dbReference type="Pfam" id="PF09334"/>
    </source>
</evidence>
<dbReference type="Pfam" id="PF00133">
    <property type="entry name" value="tRNA-synt_1"/>
    <property type="match status" value="2"/>
</dbReference>
<evidence type="ECO:0000313" key="16">
    <source>
        <dbReference type="Proteomes" id="UP001279681"/>
    </source>
</evidence>
<dbReference type="PANTHER" id="PTHR43740">
    <property type="entry name" value="LEUCYL-TRNA SYNTHETASE"/>
    <property type="match status" value="1"/>
</dbReference>
<evidence type="ECO:0000256" key="7">
    <source>
        <dbReference type="ARBA" id="ARBA00023146"/>
    </source>
</evidence>
<comment type="catalytic activity">
    <reaction evidence="8 9">
        <text>tRNA(Leu) + L-leucine + ATP = L-leucyl-tRNA(Leu) + AMP + diphosphate</text>
        <dbReference type="Rhea" id="RHEA:11688"/>
        <dbReference type="Rhea" id="RHEA-COMP:9613"/>
        <dbReference type="Rhea" id="RHEA-COMP:9622"/>
        <dbReference type="ChEBI" id="CHEBI:30616"/>
        <dbReference type="ChEBI" id="CHEBI:33019"/>
        <dbReference type="ChEBI" id="CHEBI:57427"/>
        <dbReference type="ChEBI" id="CHEBI:78442"/>
        <dbReference type="ChEBI" id="CHEBI:78494"/>
        <dbReference type="ChEBI" id="CHEBI:456215"/>
        <dbReference type="EC" id="6.1.1.4"/>
    </reaction>
</comment>
<dbReference type="PROSITE" id="PS00178">
    <property type="entry name" value="AA_TRNA_LIGASE_I"/>
    <property type="match status" value="1"/>
</dbReference>
<name>A0ABU4WDS2_9FUSO</name>
<dbReference type="RefSeq" id="WP_320314108.1">
    <property type="nucleotide sequence ID" value="NZ_JAVIKH010000013.1"/>
</dbReference>
<proteinExistence type="inferred from homology"/>
<protein>
    <recommendedName>
        <fullName evidence="9">Leucine--tRNA ligase</fullName>
        <ecNumber evidence="9">6.1.1.4</ecNumber>
    </recommendedName>
    <alternativeName>
        <fullName evidence="9">Leucyl-tRNA synthetase</fullName>
        <shortName evidence="9">LeuRS</shortName>
    </alternativeName>
</protein>
<comment type="caution">
    <text evidence="15">The sequence shown here is derived from an EMBL/GenBank/DDBJ whole genome shotgun (WGS) entry which is preliminary data.</text>
</comment>
<dbReference type="InterPro" id="IPR002300">
    <property type="entry name" value="aa-tRNA-synth_Ia"/>
</dbReference>
<keyword evidence="2 9" id="KW-0963">Cytoplasm</keyword>
<dbReference type="Gene3D" id="2.20.28.290">
    <property type="match status" value="1"/>
</dbReference>
<dbReference type="Gene3D" id="1.10.730.10">
    <property type="entry name" value="Isoleucyl-tRNA Synthetase, Domain 1"/>
    <property type="match status" value="2"/>
</dbReference>
<evidence type="ECO:0000256" key="2">
    <source>
        <dbReference type="ARBA" id="ARBA00022490"/>
    </source>
</evidence>
<evidence type="ECO:0000259" key="14">
    <source>
        <dbReference type="Pfam" id="PF13603"/>
    </source>
</evidence>
<feature type="short sequence motif" description="'HIGH' region" evidence="9">
    <location>
        <begin position="42"/>
        <end position="52"/>
    </location>
</feature>
<dbReference type="Pfam" id="PF13603">
    <property type="entry name" value="tRNA-synt_1_2"/>
    <property type="match status" value="1"/>
</dbReference>
<evidence type="ECO:0000256" key="6">
    <source>
        <dbReference type="ARBA" id="ARBA00022917"/>
    </source>
</evidence>
<evidence type="ECO:0000256" key="5">
    <source>
        <dbReference type="ARBA" id="ARBA00022840"/>
    </source>
</evidence>
<comment type="similarity">
    <text evidence="1 9 10">Belongs to the class-I aminoacyl-tRNA synthetase family.</text>
</comment>
<evidence type="ECO:0000259" key="11">
    <source>
        <dbReference type="Pfam" id="PF00133"/>
    </source>
</evidence>
<reference evidence="16" key="1">
    <citation type="submission" date="2023-07" db="EMBL/GenBank/DDBJ databases">
        <authorList>
            <person name="Colorado M.A."/>
            <person name="Villamil L.M."/>
            <person name="Melo J.F."/>
            <person name="Rodriguez J.A."/>
            <person name="Ruiz R.Y."/>
        </authorList>
    </citation>
    <scope>NUCLEOTIDE SEQUENCE [LARGE SCALE GENOMIC DNA]</scope>
    <source>
        <strain evidence="16">C33</strain>
    </source>
</reference>
<dbReference type="GO" id="GO:0004823">
    <property type="term" value="F:leucine-tRNA ligase activity"/>
    <property type="evidence" value="ECO:0007669"/>
    <property type="project" value="UniProtKB-EC"/>
</dbReference>
<dbReference type="PANTHER" id="PTHR43740:SF2">
    <property type="entry name" value="LEUCINE--TRNA LIGASE, MITOCHONDRIAL"/>
    <property type="match status" value="1"/>
</dbReference>
<evidence type="ECO:0000259" key="12">
    <source>
        <dbReference type="Pfam" id="PF08264"/>
    </source>
</evidence>
<dbReference type="InterPro" id="IPR009008">
    <property type="entry name" value="Val/Leu/Ile-tRNA-synth_edit"/>
</dbReference>
<dbReference type="InterPro" id="IPR002302">
    <property type="entry name" value="Leu-tRNA-ligase"/>
</dbReference>
<keyword evidence="7 9" id="KW-0030">Aminoacyl-tRNA synthetase</keyword>
<feature type="short sequence motif" description="'KMSKS' region" evidence="9">
    <location>
        <begin position="621"/>
        <end position="625"/>
    </location>
</feature>
<keyword evidence="16" id="KW-1185">Reference proteome</keyword>
<feature type="domain" description="Aminoacyl-tRNA synthetase class Ia" evidence="11">
    <location>
        <begin position="620"/>
        <end position="660"/>
    </location>
</feature>
<sequence>MREYNFSQIEEKWQQKWKDENIFKTENKVEGKENYYVLEMLPYPSGKLHVGHARNYTIGDVIARYKRMKGYNVLHPMGWDSFGLPAENAAIQNGAHPALWTKSNIDNMNRQLKMMGLSYDWDREIATYTPEYYRWNQWIFKKMFEMGLVYKKKSTVNWCPDCQTVLANEQVEDGMCWRHSKTPVIQKDLEQWFFKITDYAEELLEGHKELVNGWPEKVLTMQKNWIGKSFGTEINFKLVEKDDNLPVFTTRVDTLFGVTYAVIAPEHPLVDEILKINPSIKEAVSAMKNTDMIERTAEGKEKNGINTGWHVINPVNNEKVELWIGDYVLMNYGTGAVMAVPAHDERDFAFAKKYNLPIKVVINPIDKETKKEIVILSNEMKNAFIGSGTMTNSEEFNGISSKEALTKIAEYVENKGYGERTTKYRLKDWGVSRQRYWGTPIPALYCEKCGVVMEKDEKLPVLLPTDVEFTGNGNPLETSESYKHAVCPCCGGPARRDTDTMDTFVDSSWYFLRYCDPKNTNLPFEKEIVDGWVPVDQYIGGIEHAVMHLLYSRFFSKVLRDMGLLSSNEPFKRLLTQGMVLGPSYYSVNENRFLYPEEVELKGNQAFLKTTGEEVQVKVEKMSKSKNNGVDPEIMINKYGADTTRLFIMFAAPPERELEWNENGLAGAARFLNKIWRLVLENKDYLNDSTEIDYTKLSKDDKGLVRKLHQTIKKVTESIEADYHFNTSIAATMELLNEMQDFRTQVLGTDKETSESKKIFREAMVNVVVMLSPFTPHFCDELWQEMGNDGMLFLQSWPIHKEELTIADEIAIAVQVNGKLRGTLEVERSISKEELEKKALEIENVKKFIEGQTVVKIIVVPAKIVNIVVK</sequence>
<dbReference type="SUPFAM" id="SSF47323">
    <property type="entry name" value="Anticodon-binding domain of a subclass of class I aminoacyl-tRNA synthetases"/>
    <property type="match status" value="1"/>
</dbReference>
<feature type="domain" description="Methionyl/Leucyl tRNA synthetase" evidence="13">
    <location>
        <begin position="36"/>
        <end position="176"/>
    </location>
</feature>
<dbReference type="Pfam" id="PF09334">
    <property type="entry name" value="tRNA-synt_1g"/>
    <property type="match status" value="1"/>
</dbReference>
<dbReference type="SUPFAM" id="SSF50677">
    <property type="entry name" value="ValRS/IleRS/LeuRS editing domain"/>
    <property type="match status" value="1"/>
</dbReference>
<keyword evidence="6 9" id="KW-0648">Protein biosynthesis</keyword>
<evidence type="ECO:0000256" key="1">
    <source>
        <dbReference type="ARBA" id="ARBA00005594"/>
    </source>
</evidence>
<evidence type="ECO:0000256" key="10">
    <source>
        <dbReference type="RuleBase" id="RU363035"/>
    </source>
</evidence>
<comment type="subcellular location">
    <subcellularLocation>
        <location evidence="9">Cytoplasm</location>
    </subcellularLocation>
</comment>
<dbReference type="CDD" id="cd00812">
    <property type="entry name" value="LeuRS_core"/>
    <property type="match status" value="1"/>
</dbReference>
<gene>
    <name evidence="9 15" type="primary">leuS</name>
    <name evidence="15" type="ORF">RFV38_09500</name>
</gene>
<evidence type="ECO:0000256" key="9">
    <source>
        <dbReference type="HAMAP-Rule" id="MF_00049"/>
    </source>
</evidence>
<dbReference type="InterPro" id="IPR025709">
    <property type="entry name" value="Leu_tRNA-synth_edit"/>
</dbReference>
<keyword evidence="3 9" id="KW-0436">Ligase</keyword>
<dbReference type="Gene3D" id="3.40.50.620">
    <property type="entry name" value="HUPs"/>
    <property type="match status" value="2"/>
</dbReference>
<evidence type="ECO:0000256" key="3">
    <source>
        <dbReference type="ARBA" id="ARBA00022598"/>
    </source>
</evidence>
<organism evidence="15 16">
    <name type="scientific">Candidatus Cetobacterium colombiensis</name>
    <dbReference type="NCBI Taxonomy" id="3073100"/>
    <lineage>
        <taxon>Bacteria</taxon>
        <taxon>Fusobacteriati</taxon>
        <taxon>Fusobacteriota</taxon>
        <taxon>Fusobacteriia</taxon>
        <taxon>Fusobacteriales</taxon>
        <taxon>Fusobacteriaceae</taxon>
        <taxon>Cetobacterium</taxon>
    </lineage>
</organism>
<dbReference type="EMBL" id="JAVIKH010000013">
    <property type="protein sequence ID" value="MDX8336726.1"/>
    <property type="molecule type" value="Genomic_DNA"/>
</dbReference>
<dbReference type="PRINTS" id="PR00985">
    <property type="entry name" value="TRNASYNTHLEU"/>
</dbReference>
<dbReference type="InterPro" id="IPR014729">
    <property type="entry name" value="Rossmann-like_a/b/a_fold"/>
</dbReference>
<feature type="domain" description="Methionyl/Valyl/Leucyl/Isoleucyl-tRNA synthetase anticodon-binding" evidence="12">
    <location>
        <begin position="701"/>
        <end position="833"/>
    </location>
</feature>
<evidence type="ECO:0000313" key="15">
    <source>
        <dbReference type="EMBL" id="MDX8336726.1"/>
    </source>
</evidence>